<dbReference type="PROSITE" id="PS01228">
    <property type="entry name" value="COF_1"/>
    <property type="match status" value="1"/>
</dbReference>
<evidence type="ECO:0000313" key="3">
    <source>
        <dbReference type="Proteomes" id="UP001155840"/>
    </source>
</evidence>
<dbReference type="InterPro" id="IPR036412">
    <property type="entry name" value="HAD-like_sf"/>
</dbReference>
<sequence length="244" mass="25603">MPALSSPTSASPVPASSTETTSSHPTLGKPFSAFLFDMDGTLLNSIAAAERVWGKWALAHGLDLATFLPFMHGKRGIDTITQLNLPGVDPAKEAAYITQAEIDDVEGVKPIPGALEFLKTLPSDRWAIVTSSPLPLARARLAKAGITAPKFLVTAEDVTQGKPAPDCYRLGAERVGFDAADCLVFEDVPAGVKAGEAAGADVAVVTTTHEHPMETTHLKISDYEGLAVEIAADGRLMLVEKSGA</sequence>
<accession>A0AA44CB94</accession>
<keyword evidence="2" id="KW-0378">Hydrolase</keyword>
<name>A0AA44CB94_9HYPH</name>
<dbReference type="CDD" id="cd07527">
    <property type="entry name" value="HAD_ScGPP-like"/>
    <property type="match status" value="1"/>
</dbReference>
<evidence type="ECO:0000256" key="1">
    <source>
        <dbReference type="SAM" id="MobiDB-lite"/>
    </source>
</evidence>
<feature type="compositionally biased region" description="Low complexity" evidence="1">
    <location>
        <begin position="1"/>
        <end position="23"/>
    </location>
</feature>
<dbReference type="AlphaFoldDB" id="A0AA44CB94"/>
<protein>
    <submittedName>
        <fullName evidence="2">HAD-IA family hydrolase</fullName>
    </submittedName>
</protein>
<dbReference type="InterPro" id="IPR023214">
    <property type="entry name" value="HAD_sf"/>
</dbReference>
<dbReference type="InterPro" id="IPR051806">
    <property type="entry name" value="HAD-like_SPP"/>
</dbReference>
<dbReference type="GO" id="GO:0050308">
    <property type="term" value="F:sugar-phosphatase activity"/>
    <property type="evidence" value="ECO:0007669"/>
    <property type="project" value="TreeGrafter"/>
</dbReference>
<dbReference type="Proteomes" id="UP001155840">
    <property type="component" value="Unassembled WGS sequence"/>
</dbReference>
<dbReference type="PANTHER" id="PTHR43481:SF4">
    <property type="entry name" value="GLYCEROL-1-PHOSPHATE PHOSPHOHYDROLASE 1-RELATED"/>
    <property type="match status" value="1"/>
</dbReference>
<dbReference type="SUPFAM" id="SSF56784">
    <property type="entry name" value="HAD-like"/>
    <property type="match status" value="1"/>
</dbReference>
<dbReference type="InterPro" id="IPR023198">
    <property type="entry name" value="PGP-like_dom2"/>
</dbReference>
<comment type="caution">
    <text evidence="2">The sequence shown here is derived from an EMBL/GenBank/DDBJ whole genome shotgun (WGS) entry which is preliminary data.</text>
</comment>
<dbReference type="Pfam" id="PF00702">
    <property type="entry name" value="Hydrolase"/>
    <property type="match status" value="1"/>
</dbReference>
<dbReference type="EMBL" id="JAANCM010000001">
    <property type="protein sequence ID" value="NHT74792.1"/>
    <property type="molecule type" value="Genomic_DNA"/>
</dbReference>
<dbReference type="SFLD" id="SFLDS00003">
    <property type="entry name" value="Haloacid_Dehalogenase"/>
    <property type="match status" value="1"/>
</dbReference>
<dbReference type="SFLD" id="SFLDG01129">
    <property type="entry name" value="C1.5:_HAD__Beta-PGM__Phosphata"/>
    <property type="match status" value="1"/>
</dbReference>
<gene>
    <name evidence="2" type="ORF">G8E10_03375</name>
</gene>
<dbReference type="Gene3D" id="3.40.50.1000">
    <property type="entry name" value="HAD superfamily/HAD-like"/>
    <property type="match status" value="1"/>
</dbReference>
<dbReference type="NCBIfam" id="TIGR01509">
    <property type="entry name" value="HAD-SF-IA-v3"/>
    <property type="match status" value="1"/>
</dbReference>
<dbReference type="InterPro" id="IPR006439">
    <property type="entry name" value="HAD-SF_hydro_IA"/>
</dbReference>
<keyword evidence="3" id="KW-1185">Reference proteome</keyword>
<evidence type="ECO:0000313" key="2">
    <source>
        <dbReference type="EMBL" id="NHT74792.1"/>
    </source>
</evidence>
<dbReference type="PANTHER" id="PTHR43481">
    <property type="entry name" value="FRUCTOSE-1-PHOSPHATE PHOSPHATASE"/>
    <property type="match status" value="1"/>
</dbReference>
<reference evidence="2" key="1">
    <citation type="submission" date="2020-03" db="EMBL/GenBank/DDBJ databases">
        <title>Ferranicluibacter endophyticum gen. nov., sp. nov., a new genus isolated from Rubus ulmifolius Schott. stem.</title>
        <authorList>
            <person name="Roca-Couso R."/>
            <person name="Flores-Felix J.D."/>
            <person name="Igual J.M."/>
            <person name="Rivas R."/>
        </authorList>
    </citation>
    <scope>NUCLEOTIDE SEQUENCE</scope>
    <source>
        <strain evidence="2">CRRU44</strain>
    </source>
</reference>
<feature type="region of interest" description="Disordered" evidence="1">
    <location>
        <begin position="1"/>
        <end position="25"/>
    </location>
</feature>
<organism evidence="2 3">
    <name type="scientific">Ferranicluibacter rubi</name>
    <dbReference type="NCBI Taxonomy" id="2715133"/>
    <lineage>
        <taxon>Bacteria</taxon>
        <taxon>Pseudomonadati</taxon>
        <taxon>Pseudomonadota</taxon>
        <taxon>Alphaproteobacteria</taxon>
        <taxon>Hyphomicrobiales</taxon>
        <taxon>Rhizobiaceae</taxon>
        <taxon>Ferranicluibacter</taxon>
    </lineage>
</organism>
<dbReference type="Gene3D" id="1.10.150.240">
    <property type="entry name" value="Putative phosphatase, domain 2"/>
    <property type="match status" value="1"/>
</dbReference>
<proteinExistence type="predicted"/>